<dbReference type="GO" id="GO:0017004">
    <property type="term" value="P:cytochrome complex assembly"/>
    <property type="evidence" value="ECO:0007669"/>
    <property type="project" value="UniProtKB-KW"/>
</dbReference>
<dbReference type="SUPFAM" id="SSF52833">
    <property type="entry name" value="Thioredoxin-like"/>
    <property type="match status" value="1"/>
</dbReference>
<dbReference type="Gene3D" id="3.40.30.10">
    <property type="entry name" value="Glutaredoxin"/>
    <property type="match status" value="1"/>
</dbReference>
<dbReference type="PROSITE" id="PS00194">
    <property type="entry name" value="THIOREDOXIN_1"/>
    <property type="match status" value="1"/>
</dbReference>
<keyword evidence="8" id="KW-1185">Reference proteome</keyword>
<dbReference type="InterPro" id="IPR000866">
    <property type="entry name" value="AhpC/TSA"/>
</dbReference>
<dbReference type="GO" id="GO:0030313">
    <property type="term" value="C:cell envelope"/>
    <property type="evidence" value="ECO:0007669"/>
    <property type="project" value="UniProtKB-SubCell"/>
</dbReference>
<keyword evidence="2" id="KW-0201">Cytochrome c-type biogenesis</keyword>
<dbReference type="PANTHER" id="PTHR42852">
    <property type="entry name" value="THIOL:DISULFIDE INTERCHANGE PROTEIN DSBE"/>
    <property type="match status" value="1"/>
</dbReference>
<protein>
    <submittedName>
        <fullName evidence="7">TlpA family protein disulfide reductase</fullName>
    </submittedName>
</protein>
<dbReference type="GO" id="GO:0016491">
    <property type="term" value="F:oxidoreductase activity"/>
    <property type="evidence" value="ECO:0007669"/>
    <property type="project" value="InterPro"/>
</dbReference>
<gene>
    <name evidence="7" type="ORF">F0L68_13310</name>
</gene>
<dbReference type="CDD" id="cd02966">
    <property type="entry name" value="TlpA_like_family"/>
    <property type="match status" value="1"/>
</dbReference>
<dbReference type="InterPro" id="IPR050553">
    <property type="entry name" value="Thioredoxin_ResA/DsbE_sf"/>
</dbReference>
<dbReference type="PROSITE" id="PS51352">
    <property type="entry name" value="THIOREDOXIN_2"/>
    <property type="match status" value="1"/>
</dbReference>
<evidence type="ECO:0000313" key="8">
    <source>
        <dbReference type="Proteomes" id="UP000323454"/>
    </source>
</evidence>
<evidence type="ECO:0000256" key="4">
    <source>
        <dbReference type="ARBA" id="ARBA00023157"/>
    </source>
</evidence>
<reference evidence="7 8" key="1">
    <citation type="submission" date="2019-09" db="EMBL/GenBank/DDBJ databases">
        <title>Goodfellowia gen. nov., a new genus of the Pseudonocardineae related to Actinoalloteichus, containing Goodfellowia coeruleoviolacea gen. nov., comb. nov. gen. nov., comb. nov.</title>
        <authorList>
            <person name="Labeda D."/>
        </authorList>
    </citation>
    <scope>NUCLEOTIDE SEQUENCE [LARGE SCALE GENOMIC DNA]</scope>
    <source>
        <strain evidence="7 8">AN110305</strain>
    </source>
</reference>
<name>A0A5B2XGM0_9PSEU</name>
<dbReference type="GO" id="GO:0016209">
    <property type="term" value="F:antioxidant activity"/>
    <property type="evidence" value="ECO:0007669"/>
    <property type="project" value="InterPro"/>
</dbReference>
<feature type="domain" description="Thioredoxin" evidence="6">
    <location>
        <begin position="54"/>
        <end position="204"/>
    </location>
</feature>
<evidence type="ECO:0000313" key="7">
    <source>
        <dbReference type="EMBL" id="KAA2262259.1"/>
    </source>
</evidence>
<evidence type="ECO:0000256" key="2">
    <source>
        <dbReference type="ARBA" id="ARBA00022748"/>
    </source>
</evidence>
<proteinExistence type="predicted"/>
<dbReference type="Proteomes" id="UP000323454">
    <property type="component" value="Unassembled WGS sequence"/>
</dbReference>
<keyword evidence="3" id="KW-0735">Signal-anchor</keyword>
<comment type="caution">
    <text evidence="7">The sequence shown here is derived from an EMBL/GenBank/DDBJ whole genome shotgun (WGS) entry which is preliminary data.</text>
</comment>
<dbReference type="InterPro" id="IPR017937">
    <property type="entry name" value="Thioredoxin_CS"/>
</dbReference>
<dbReference type="RefSeq" id="WP_149849842.1">
    <property type="nucleotide sequence ID" value="NZ_VUOB01000022.1"/>
</dbReference>
<accession>A0A5B2XGM0</accession>
<dbReference type="InterPro" id="IPR036249">
    <property type="entry name" value="Thioredoxin-like_sf"/>
</dbReference>
<keyword evidence="4" id="KW-1015">Disulfide bond</keyword>
<dbReference type="InterPro" id="IPR013766">
    <property type="entry name" value="Thioredoxin_domain"/>
</dbReference>
<evidence type="ECO:0000259" key="6">
    <source>
        <dbReference type="PROSITE" id="PS51352"/>
    </source>
</evidence>
<dbReference type="PANTHER" id="PTHR42852:SF6">
    <property type="entry name" value="THIOL:DISULFIDE INTERCHANGE PROTEIN DSBE"/>
    <property type="match status" value="1"/>
</dbReference>
<evidence type="ECO:0000256" key="5">
    <source>
        <dbReference type="ARBA" id="ARBA00023284"/>
    </source>
</evidence>
<keyword evidence="5" id="KW-0676">Redox-active center</keyword>
<reference evidence="7 8" key="2">
    <citation type="submission" date="2019-09" db="EMBL/GenBank/DDBJ databases">
        <authorList>
            <person name="Jin C."/>
        </authorList>
    </citation>
    <scope>NUCLEOTIDE SEQUENCE [LARGE SCALE GENOMIC DNA]</scope>
    <source>
        <strain evidence="7 8">AN110305</strain>
    </source>
</reference>
<keyword evidence="3" id="KW-0812">Transmembrane</keyword>
<dbReference type="AlphaFoldDB" id="A0A5B2XGM0"/>
<organism evidence="7 8">
    <name type="scientific">Solihabitans fulvus</name>
    <dbReference type="NCBI Taxonomy" id="1892852"/>
    <lineage>
        <taxon>Bacteria</taxon>
        <taxon>Bacillati</taxon>
        <taxon>Actinomycetota</taxon>
        <taxon>Actinomycetes</taxon>
        <taxon>Pseudonocardiales</taxon>
        <taxon>Pseudonocardiaceae</taxon>
        <taxon>Solihabitans</taxon>
    </lineage>
</organism>
<comment type="subcellular location">
    <subcellularLocation>
        <location evidence="1">Cell envelope</location>
    </subcellularLocation>
</comment>
<evidence type="ECO:0000256" key="3">
    <source>
        <dbReference type="ARBA" id="ARBA00022968"/>
    </source>
</evidence>
<dbReference type="EMBL" id="VUOB01000022">
    <property type="protein sequence ID" value="KAA2262259.1"/>
    <property type="molecule type" value="Genomic_DNA"/>
</dbReference>
<evidence type="ECO:0000256" key="1">
    <source>
        <dbReference type="ARBA" id="ARBA00004196"/>
    </source>
</evidence>
<sequence length="206" mass="20981">MSGRVRWALVVLVLAVAAAVALWPRGGDSPAASRPAATTPAPDLAAIRSTAALRPCPQPQPAATAPTGVAGLRTSCLGDGGQLDVGAALAGRPTLVNLWATWCLPCKDELPVLEAYASQPGAIAVLGVAQQSRADDALGLLTRLGVRLPSVFDADGSVGRALHAPPSLPASFLVHADGTVQRITDPLLFTSAELVRQTVSKYLGAG</sequence>
<dbReference type="Pfam" id="PF00578">
    <property type="entry name" value="AhpC-TSA"/>
    <property type="match status" value="1"/>
</dbReference>
<dbReference type="OrthoDB" id="9796554at2"/>